<feature type="region of interest" description="Disordered" evidence="3">
    <location>
        <begin position="1"/>
        <end position="22"/>
    </location>
</feature>
<feature type="domain" description="HTH tetR-type" evidence="4">
    <location>
        <begin position="23"/>
        <end position="83"/>
    </location>
</feature>
<dbReference type="GO" id="GO:0000976">
    <property type="term" value="F:transcription cis-regulatory region binding"/>
    <property type="evidence" value="ECO:0007669"/>
    <property type="project" value="TreeGrafter"/>
</dbReference>
<keyword evidence="6" id="KW-1185">Reference proteome</keyword>
<dbReference type="EMBL" id="CP000481">
    <property type="protein sequence ID" value="ABK52064.1"/>
    <property type="molecule type" value="Genomic_DNA"/>
</dbReference>
<evidence type="ECO:0000313" key="5">
    <source>
        <dbReference type="EMBL" id="ABK52064.1"/>
    </source>
</evidence>
<dbReference type="InterPro" id="IPR009057">
    <property type="entry name" value="Homeodomain-like_sf"/>
</dbReference>
<dbReference type="Pfam" id="PF00440">
    <property type="entry name" value="TetR_N"/>
    <property type="match status" value="1"/>
</dbReference>
<dbReference type="Proteomes" id="UP000008221">
    <property type="component" value="Chromosome"/>
</dbReference>
<gene>
    <name evidence="5" type="ordered locus">Acel_0290</name>
</gene>
<dbReference type="HOGENOM" id="CLU_096009_0_0_11"/>
<protein>
    <submittedName>
        <fullName evidence="5">Transcriptional regulator, TetR family</fullName>
    </submittedName>
</protein>
<dbReference type="PROSITE" id="PS50977">
    <property type="entry name" value="HTH_TETR_2"/>
    <property type="match status" value="1"/>
</dbReference>
<evidence type="ECO:0000256" key="3">
    <source>
        <dbReference type="SAM" id="MobiDB-lite"/>
    </source>
</evidence>
<evidence type="ECO:0000259" key="4">
    <source>
        <dbReference type="PROSITE" id="PS50977"/>
    </source>
</evidence>
<keyword evidence="1 2" id="KW-0238">DNA-binding</keyword>
<dbReference type="GO" id="GO:0003700">
    <property type="term" value="F:DNA-binding transcription factor activity"/>
    <property type="evidence" value="ECO:0007669"/>
    <property type="project" value="TreeGrafter"/>
</dbReference>
<dbReference type="STRING" id="351607.Acel_0290"/>
<dbReference type="InterPro" id="IPR050109">
    <property type="entry name" value="HTH-type_TetR-like_transc_reg"/>
</dbReference>
<dbReference type="eggNOG" id="COG1309">
    <property type="taxonomic scope" value="Bacteria"/>
</dbReference>
<evidence type="ECO:0000256" key="2">
    <source>
        <dbReference type="PROSITE-ProRule" id="PRU00335"/>
    </source>
</evidence>
<dbReference type="AlphaFoldDB" id="A0LRK4"/>
<evidence type="ECO:0000256" key="1">
    <source>
        <dbReference type="ARBA" id="ARBA00023125"/>
    </source>
</evidence>
<accession>A0LRK4</accession>
<dbReference type="InParanoid" id="A0LRK4"/>
<dbReference type="InterPro" id="IPR001647">
    <property type="entry name" value="HTH_TetR"/>
</dbReference>
<feature type="compositionally biased region" description="Basic and acidic residues" evidence="3">
    <location>
        <begin position="11"/>
        <end position="22"/>
    </location>
</feature>
<name>A0LRK4_ACIC1</name>
<evidence type="ECO:0000313" key="6">
    <source>
        <dbReference type="Proteomes" id="UP000008221"/>
    </source>
</evidence>
<reference evidence="5 6" key="1">
    <citation type="journal article" date="2009" name="Genome Res.">
        <title>Complete genome of the cellulolytic thermophile Acidothermus cellulolyticus 11B provides insights into its ecophysiological and evolutionary adaptations.</title>
        <authorList>
            <person name="Barabote R.D."/>
            <person name="Xie G."/>
            <person name="Leu D.H."/>
            <person name="Normand P."/>
            <person name="Necsulea A."/>
            <person name="Daubin V."/>
            <person name="Medigue C."/>
            <person name="Adney W.S."/>
            <person name="Xu X.C."/>
            <person name="Lapidus A."/>
            <person name="Parales R.E."/>
            <person name="Detter C."/>
            <person name="Pujic P."/>
            <person name="Bruce D."/>
            <person name="Lavire C."/>
            <person name="Challacombe J.F."/>
            <person name="Brettin T.S."/>
            <person name="Berry A.M."/>
        </authorList>
    </citation>
    <scope>NUCLEOTIDE SEQUENCE [LARGE SCALE GENOMIC DNA]</scope>
    <source>
        <strain evidence="6">ATCC 43068 / DSM 8971 / 11B</strain>
    </source>
</reference>
<dbReference type="PANTHER" id="PTHR30055">
    <property type="entry name" value="HTH-TYPE TRANSCRIPTIONAL REGULATOR RUTR"/>
    <property type="match status" value="1"/>
</dbReference>
<dbReference type="Gene3D" id="1.10.357.10">
    <property type="entry name" value="Tetracycline Repressor, domain 2"/>
    <property type="match status" value="1"/>
</dbReference>
<feature type="DNA-binding region" description="H-T-H motif" evidence="2">
    <location>
        <begin position="46"/>
        <end position="65"/>
    </location>
</feature>
<organism evidence="5 6">
    <name type="scientific">Acidothermus cellulolyticus (strain ATCC 43068 / DSM 8971 / 11B)</name>
    <dbReference type="NCBI Taxonomy" id="351607"/>
    <lineage>
        <taxon>Bacteria</taxon>
        <taxon>Bacillati</taxon>
        <taxon>Actinomycetota</taxon>
        <taxon>Actinomycetes</taxon>
        <taxon>Acidothermales</taxon>
        <taxon>Acidothermaceae</taxon>
        <taxon>Acidothermus</taxon>
    </lineage>
</organism>
<dbReference type="RefSeq" id="WP_011719127.1">
    <property type="nucleotide sequence ID" value="NC_008578.1"/>
</dbReference>
<sequence>MASLPALEGSTPRDGRAGRMSADQRREQVLAAALAEFARGGLAGTSTEAIAVRAGISQPYLFRLFGSKRELFLAAVRRCFANVSAAFAAATRGLSGDEALQALGRSYDELLADRETLLVQLHTYAACDDPVVRDCVRDGFRMLYEQVQRVTGAPPERMVAFFAAGMLANVVAALQLGEVDEPWAVALRDYGAFLDLGC</sequence>
<dbReference type="SUPFAM" id="SSF46689">
    <property type="entry name" value="Homeodomain-like"/>
    <property type="match status" value="1"/>
</dbReference>
<dbReference type="KEGG" id="ace:Acel_0290"/>
<proteinExistence type="predicted"/>
<dbReference type="PRINTS" id="PR00455">
    <property type="entry name" value="HTHTETR"/>
</dbReference>
<dbReference type="PANTHER" id="PTHR30055:SF146">
    <property type="entry name" value="HTH-TYPE TRANSCRIPTIONAL DUAL REGULATOR CECR"/>
    <property type="match status" value="1"/>
</dbReference>